<evidence type="ECO:0000313" key="6">
    <source>
        <dbReference type="Proteomes" id="UP000523955"/>
    </source>
</evidence>
<dbReference type="PANTHER" id="PTHR33392">
    <property type="entry name" value="POLYISOPRENYL-TEICHOIC ACID--PEPTIDOGLYCAN TEICHOIC ACID TRANSFERASE TAGU"/>
    <property type="match status" value="1"/>
</dbReference>
<proteinExistence type="inferred from homology"/>
<dbReference type="Gene3D" id="3.40.630.190">
    <property type="entry name" value="LCP protein"/>
    <property type="match status" value="1"/>
</dbReference>
<organism evidence="5 6">
    <name type="scientific">Nocardioides luti</name>
    <dbReference type="NCBI Taxonomy" id="2761101"/>
    <lineage>
        <taxon>Bacteria</taxon>
        <taxon>Bacillati</taxon>
        <taxon>Actinomycetota</taxon>
        <taxon>Actinomycetes</taxon>
        <taxon>Propionibacteriales</taxon>
        <taxon>Nocardioidaceae</taxon>
        <taxon>Nocardioides</taxon>
    </lineage>
</organism>
<dbReference type="InterPro" id="IPR004474">
    <property type="entry name" value="LytR_CpsA_psr"/>
</dbReference>
<accession>A0A7X0RFB0</accession>
<feature type="compositionally biased region" description="Low complexity" evidence="2">
    <location>
        <begin position="365"/>
        <end position="375"/>
    </location>
</feature>
<dbReference type="PANTHER" id="PTHR33392:SF6">
    <property type="entry name" value="POLYISOPRENYL-TEICHOIC ACID--PEPTIDOGLYCAN TEICHOIC ACID TRANSFERASE TAGU"/>
    <property type="match status" value="1"/>
</dbReference>
<keyword evidence="3" id="KW-1133">Transmembrane helix</keyword>
<sequence>MSVSDAEQPSAQAGSGAPKRKGRVRKRHTVGKIVLATVLVLGLVTGLSVVFLYRHLNGNLNVVDLSGQIGTDRPDKPKVTGPQEPLNILVMGSDSRDCNGCNIDNLTGGGARSDTTILIHLSADRTRAYGISIPRDSAVDRPTCTDENGDDIAGGTHVLWNEAYSVGGPACTIHQFEKLTGVLVDHYVVVNFEGFRDMVDAIGGVEVCIPEDIVDPAHGINIPAGTRKIAGQQALNYVRERYVVGNGSDTGRMKRQQAFIASMAHQVVAAGTLANPIKIVKFLEAATKSLTLDPALGSLKKIGGLGYEFRNIGLDKIQFITIPNTVDPTNPNHLVWTPQAKGVWQKIIDDEPLTRRLATDVISAGNLPGSKNPSGNGSGNGSGSNEADAQALADAGLCS</sequence>
<evidence type="ECO:0000313" key="5">
    <source>
        <dbReference type="EMBL" id="MBB6627234.1"/>
    </source>
</evidence>
<dbReference type="InterPro" id="IPR050922">
    <property type="entry name" value="LytR/CpsA/Psr_CW_biosynth"/>
</dbReference>
<feature type="region of interest" description="Disordered" evidence="2">
    <location>
        <begin position="1"/>
        <end position="24"/>
    </location>
</feature>
<dbReference type="AlphaFoldDB" id="A0A7X0RFB0"/>
<dbReference type="NCBIfam" id="TIGR00350">
    <property type="entry name" value="lytR_cpsA_psr"/>
    <property type="match status" value="1"/>
</dbReference>
<feature type="domain" description="Cell envelope-related transcriptional attenuator" evidence="4">
    <location>
        <begin position="112"/>
        <end position="267"/>
    </location>
</feature>
<evidence type="ECO:0000259" key="4">
    <source>
        <dbReference type="Pfam" id="PF03816"/>
    </source>
</evidence>
<evidence type="ECO:0000256" key="2">
    <source>
        <dbReference type="SAM" id="MobiDB-lite"/>
    </source>
</evidence>
<dbReference type="Proteomes" id="UP000523955">
    <property type="component" value="Unassembled WGS sequence"/>
</dbReference>
<dbReference type="EMBL" id="JACKXE010000001">
    <property type="protein sequence ID" value="MBB6627234.1"/>
    <property type="molecule type" value="Genomic_DNA"/>
</dbReference>
<name>A0A7X0RFB0_9ACTN</name>
<keyword evidence="3" id="KW-0472">Membrane</keyword>
<evidence type="ECO:0000256" key="3">
    <source>
        <dbReference type="SAM" id="Phobius"/>
    </source>
</evidence>
<gene>
    <name evidence="5" type="ORF">H5V45_07855</name>
</gene>
<keyword evidence="6" id="KW-1185">Reference proteome</keyword>
<reference evidence="5 6" key="1">
    <citation type="submission" date="2020-08" db="EMBL/GenBank/DDBJ databases">
        <authorList>
            <person name="Seo M.-J."/>
        </authorList>
    </citation>
    <scope>NUCLEOTIDE SEQUENCE [LARGE SCALE GENOMIC DNA]</scope>
    <source>
        <strain evidence="5 6">KIGAM211</strain>
    </source>
</reference>
<feature type="compositionally biased region" description="Polar residues" evidence="2">
    <location>
        <begin position="1"/>
        <end position="13"/>
    </location>
</feature>
<dbReference type="Pfam" id="PF03816">
    <property type="entry name" value="LytR_cpsA_psr"/>
    <property type="match status" value="1"/>
</dbReference>
<comment type="caution">
    <text evidence="5">The sequence shown here is derived from an EMBL/GenBank/DDBJ whole genome shotgun (WGS) entry which is preliminary data.</text>
</comment>
<evidence type="ECO:0000256" key="1">
    <source>
        <dbReference type="ARBA" id="ARBA00006068"/>
    </source>
</evidence>
<keyword evidence="3" id="KW-0812">Transmembrane</keyword>
<feature type="transmembrane region" description="Helical" evidence="3">
    <location>
        <begin position="29"/>
        <end position="53"/>
    </location>
</feature>
<comment type="similarity">
    <text evidence="1">Belongs to the LytR/CpsA/Psr (LCP) family.</text>
</comment>
<feature type="region of interest" description="Disordered" evidence="2">
    <location>
        <begin position="364"/>
        <end position="399"/>
    </location>
</feature>
<protein>
    <submittedName>
        <fullName evidence="5">LCP family protein</fullName>
    </submittedName>
</protein>